<comment type="caution">
    <text evidence="2">The sequence shown here is derived from an EMBL/GenBank/DDBJ whole genome shotgun (WGS) entry which is preliminary data.</text>
</comment>
<evidence type="ECO:0000313" key="3">
    <source>
        <dbReference type="Proteomes" id="UP001187531"/>
    </source>
</evidence>
<dbReference type="Proteomes" id="UP001187531">
    <property type="component" value="Unassembled WGS sequence"/>
</dbReference>
<evidence type="ECO:0000313" key="2">
    <source>
        <dbReference type="EMBL" id="KAK2725087.1"/>
    </source>
</evidence>
<dbReference type="PANTHER" id="PTHR34009:SF2">
    <property type="entry name" value="PROTEIN STAR"/>
    <property type="match status" value="1"/>
</dbReference>
<proteinExistence type="predicted"/>
<protein>
    <recommendedName>
        <fullName evidence="1">Methyltransferase FkbM domain-containing protein</fullName>
    </recommendedName>
</protein>
<dbReference type="GO" id="GO:0005789">
    <property type="term" value="C:endoplasmic reticulum membrane"/>
    <property type="evidence" value="ECO:0007669"/>
    <property type="project" value="TreeGrafter"/>
</dbReference>
<dbReference type="InterPro" id="IPR029063">
    <property type="entry name" value="SAM-dependent_MTases_sf"/>
</dbReference>
<dbReference type="AlphaFoldDB" id="A0AA88IQX6"/>
<feature type="domain" description="Methyltransferase FkbM" evidence="1">
    <location>
        <begin position="88"/>
        <end position="263"/>
    </location>
</feature>
<dbReference type="GO" id="GO:0006888">
    <property type="term" value="P:endoplasmic reticulum to Golgi vesicle-mediated transport"/>
    <property type="evidence" value="ECO:0007669"/>
    <property type="project" value="TreeGrafter"/>
</dbReference>
<dbReference type="Pfam" id="PF05050">
    <property type="entry name" value="Methyltransf_21"/>
    <property type="match status" value="2"/>
</dbReference>
<dbReference type="Gene3D" id="3.40.50.150">
    <property type="entry name" value="Vaccinia Virus protein VP39"/>
    <property type="match status" value="2"/>
</dbReference>
<name>A0AA88IQX6_ARTSF</name>
<accession>A0AA88IQX6</accession>
<dbReference type="GO" id="GO:0005886">
    <property type="term" value="C:plasma membrane"/>
    <property type="evidence" value="ECO:0007669"/>
    <property type="project" value="TreeGrafter"/>
</dbReference>
<evidence type="ECO:0000259" key="1">
    <source>
        <dbReference type="Pfam" id="PF05050"/>
    </source>
</evidence>
<gene>
    <name evidence="2" type="ORF">QYM36_001516</name>
</gene>
<dbReference type="EMBL" id="JAVRJZ010000003">
    <property type="protein sequence ID" value="KAK2725087.1"/>
    <property type="molecule type" value="Genomic_DNA"/>
</dbReference>
<dbReference type="GO" id="GO:0031902">
    <property type="term" value="C:late endosome membrane"/>
    <property type="evidence" value="ECO:0007669"/>
    <property type="project" value="TreeGrafter"/>
</dbReference>
<dbReference type="GO" id="GO:0016197">
    <property type="term" value="P:endosomal transport"/>
    <property type="evidence" value="ECO:0007669"/>
    <property type="project" value="TreeGrafter"/>
</dbReference>
<sequence>MCLSFEKMVAEKVNMDDECLVNYVKGRRLCYPSALQYNLTTRTDRTIEHVRPINSLQSFLLDKDAPWIEALIAVETFVPKRGQRNFLECGALDGVTFSTTLHLERFLNWTGILIEADDRFYSDLQHVHRRAYGVHACVSCEPHPSVALFKPSPIYIAMTLHGHNVTNVNPGGGYLVGRHKEEQNGGDTDSIEVECVPIYTAILAANITRIDLFVLDIEGVELDVLKTLPFHKVDVAVFMIEMYGKSEEEKKKIHTFFQSKGYTFYDSFQGGLHPGDDIFIKNKYYKGDEDMVRLKNKTHKDIFKIITGRKEEDIDSKDLEMQRAQDVTKCLSFEEMVAEKVTMEDECLVNYVKNRRLSYPSKLPYNLTTRTDHTNLHATPLSSFQSFLLDKDAPWIEALIAVELFVPKRGRRHFLECGALDGVTYSTTLHLERFLNWTGILMEVDDRFYSDLEHVHRRAYGVHACASRDSHPSLTLFNPSPIYTQSIRNGRNFTNVNPGTGYVVSEQRSEINGSHVDFLEAECIPVYTALLAANITTIDLFVLDIEGVELDVLKTLPFEKVHVAVFMIEMAGKSEEEIKIHNTFFKSKGYTFYDSLHGGMHPGDDIFIKNEYYRGEEDMAKLKLATHRDIFKIITGSKDEEVNTYDLKSFIMASHQVFGHLII</sequence>
<dbReference type="InterPro" id="IPR006342">
    <property type="entry name" value="FkbM_mtfrase"/>
</dbReference>
<dbReference type="InterPro" id="IPR053202">
    <property type="entry name" value="EGF_Rcpt_Signaling_Reg"/>
</dbReference>
<feature type="domain" description="Methyltransferase FkbM" evidence="1">
    <location>
        <begin position="416"/>
        <end position="591"/>
    </location>
</feature>
<dbReference type="SUPFAM" id="SSF53335">
    <property type="entry name" value="S-adenosyl-L-methionine-dependent methyltransferases"/>
    <property type="match status" value="1"/>
</dbReference>
<organism evidence="2 3">
    <name type="scientific">Artemia franciscana</name>
    <name type="common">Brine shrimp</name>
    <name type="synonym">Artemia sanfranciscana</name>
    <dbReference type="NCBI Taxonomy" id="6661"/>
    <lineage>
        <taxon>Eukaryota</taxon>
        <taxon>Metazoa</taxon>
        <taxon>Ecdysozoa</taxon>
        <taxon>Arthropoda</taxon>
        <taxon>Crustacea</taxon>
        <taxon>Branchiopoda</taxon>
        <taxon>Anostraca</taxon>
        <taxon>Artemiidae</taxon>
        <taxon>Artemia</taxon>
    </lineage>
</organism>
<dbReference type="PANTHER" id="PTHR34009">
    <property type="entry name" value="PROTEIN STAR"/>
    <property type="match status" value="1"/>
</dbReference>
<keyword evidence="3" id="KW-1185">Reference proteome</keyword>
<dbReference type="GO" id="GO:0005794">
    <property type="term" value="C:Golgi apparatus"/>
    <property type="evidence" value="ECO:0007669"/>
    <property type="project" value="TreeGrafter"/>
</dbReference>
<reference evidence="2" key="1">
    <citation type="submission" date="2023-07" db="EMBL/GenBank/DDBJ databases">
        <title>Chromosome-level genome assembly of Artemia franciscana.</title>
        <authorList>
            <person name="Jo E."/>
        </authorList>
    </citation>
    <scope>NUCLEOTIDE SEQUENCE</scope>
    <source>
        <tissue evidence="2">Whole body</tissue>
    </source>
</reference>